<dbReference type="CDD" id="cd04301">
    <property type="entry name" value="NAT_SF"/>
    <property type="match status" value="1"/>
</dbReference>
<dbReference type="PROSITE" id="PS51186">
    <property type="entry name" value="GNAT"/>
    <property type="match status" value="1"/>
</dbReference>
<gene>
    <name evidence="2" type="ORF">LCGC14_0319220</name>
</gene>
<dbReference type="AlphaFoldDB" id="A0A0F9TQ58"/>
<dbReference type="GO" id="GO:0016747">
    <property type="term" value="F:acyltransferase activity, transferring groups other than amino-acyl groups"/>
    <property type="evidence" value="ECO:0007669"/>
    <property type="project" value="InterPro"/>
</dbReference>
<proteinExistence type="predicted"/>
<dbReference type="Gene3D" id="3.40.630.30">
    <property type="match status" value="1"/>
</dbReference>
<dbReference type="Pfam" id="PF00583">
    <property type="entry name" value="Acetyltransf_1"/>
    <property type="match status" value="1"/>
</dbReference>
<feature type="domain" description="N-acetyltransferase" evidence="1">
    <location>
        <begin position="1"/>
        <end position="172"/>
    </location>
</feature>
<protein>
    <recommendedName>
        <fullName evidence="1">N-acetyltransferase domain-containing protein</fullName>
    </recommendedName>
</protein>
<dbReference type="EMBL" id="LAZR01000214">
    <property type="protein sequence ID" value="KKN81459.1"/>
    <property type="molecule type" value="Genomic_DNA"/>
</dbReference>
<dbReference type="InterPro" id="IPR000182">
    <property type="entry name" value="GNAT_dom"/>
</dbReference>
<organism evidence="2">
    <name type="scientific">marine sediment metagenome</name>
    <dbReference type="NCBI Taxonomy" id="412755"/>
    <lineage>
        <taxon>unclassified sequences</taxon>
        <taxon>metagenomes</taxon>
        <taxon>ecological metagenomes</taxon>
    </lineage>
</organism>
<sequence>MKLKKAALKDIVDLKNICIDAYALNFHHHWNEGGLEWYLEKEFSIDRLTSDILDSDTDYYFIEHELKSIGFLKIKNNLKTDSEFGNSSELEKIYVLPSSKGLGIGKLTLNEIINRTKEKGGENLFLSVIDTNLDAIAFYKKLGFVFSSKTTLDIPYFKEELKGMNRMVKKLM</sequence>
<reference evidence="2" key="1">
    <citation type="journal article" date="2015" name="Nature">
        <title>Complex archaea that bridge the gap between prokaryotes and eukaryotes.</title>
        <authorList>
            <person name="Spang A."/>
            <person name="Saw J.H."/>
            <person name="Jorgensen S.L."/>
            <person name="Zaremba-Niedzwiedzka K."/>
            <person name="Martijn J."/>
            <person name="Lind A.E."/>
            <person name="van Eijk R."/>
            <person name="Schleper C."/>
            <person name="Guy L."/>
            <person name="Ettema T.J."/>
        </authorList>
    </citation>
    <scope>NUCLEOTIDE SEQUENCE</scope>
</reference>
<comment type="caution">
    <text evidence="2">The sequence shown here is derived from an EMBL/GenBank/DDBJ whole genome shotgun (WGS) entry which is preliminary data.</text>
</comment>
<dbReference type="SUPFAM" id="SSF55729">
    <property type="entry name" value="Acyl-CoA N-acyltransferases (Nat)"/>
    <property type="match status" value="1"/>
</dbReference>
<name>A0A0F9TQ58_9ZZZZ</name>
<accession>A0A0F9TQ58</accession>
<evidence type="ECO:0000259" key="1">
    <source>
        <dbReference type="PROSITE" id="PS51186"/>
    </source>
</evidence>
<dbReference type="InterPro" id="IPR016181">
    <property type="entry name" value="Acyl_CoA_acyltransferase"/>
</dbReference>
<evidence type="ECO:0000313" key="2">
    <source>
        <dbReference type="EMBL" id="KKN81459.1"/>
    </source>
</evidence>